<reference evidence="7" key="1">
    <citation type="submission" date="2022-09" db="EMBL/GenBank/DDBJ databases">
        <title>The complete genome of Acidovorax sp. 5MLIR.</title>
        <authorList>
            <person name="Liu L."/>
            <person name="Yue J."/>
            <person name="Yang F."/>
            <person name="Yuan J."/>
            <person name="Li L."/>
        </authorList>
    </citation>
    <scope>NUCLEOTIDE SEQUENCE</scope>
    <source>
        <strain evidence="7">5MLIR</strain>
    </source>
</reference>
<organism evidence="7 8">
    <name type="scientific">Comamonas endophytica</name>
    <dbReference type="NCBI Taxonomy" id="2949090"/>
    <lineage>
        <taxon>Bacteria</taxon>
        <taxon>Pseudomonadati</taxon>
        <taxon>Pseudomonadota</taxon>
        <taxon>Betaproteobacteria</taxon>
        <taxon>Burkholderiales</taxon>
        <taxon>Comamonadaceae</taxon>
        <taxon>Comamonas</taxon>
    </lineage>
</organism>
<comment type="cofactor">
    <cofactor evidence="4">
        <name>Zn(2+)</name>
        <dbReference type="ChEBI" id="CHEBI:29105"/>
    </cofactor>
</comment>
<feature type="region of interest" description="Disordered" evidence="5">
    <location>
        <begin position="1"/>
        <end position="22"/>
    </location>
</feature>
<dbReference type="PROSITE" id="PS00059">
    <property type="entry name" value="ADH_ZINC"/>
    <property type="match status" value="1"/>
</dbReference>
<protein>
    <submittedName>
        <fullName evidence="7">Alcohol dehydrogenase catalytic domain-containing protein</fullName>
    </submittedName>
</protein>
<dbReference type="InterPro" id="IPR002328">
    <property type="entry name" value="ADH_Zn_CS"/>
</dbReference>
<dbReference type="InterPro" id="IPR050129">
    <property type="entry name" value="Zn_alcohol_dh"/>
</dbReference>
<evidence type="ECO:0000256" key="5">
    <source>
        <dbReference type="SAM" id="MobiDB-lite"/>
    </source>
</evidence>
<keyword evidence="2 4" id="KW-0862">Zinc</keyword>
<evidence type="ECO:0000313" key="7">
    <source>
        <dbReference type="EMBL" id="UYG53110.1"/>
    </source>
</evidence>
<keyword evidence="8" id="KW-1185">Reference proteome</keyword>
<dbReference type="EMBL" id="CP106881">
    <property type="protein sequence ID" value="UYG53110.1"/>
    <property type="molecule type" value="Genomic_DNA"/>
</dbReference>
<evidence type="ECO:0000313" key="8">
    <source>
        <dbReference type="Proteomes" id="UP001162800"/>
    </source>
</evidence>
<accession>A0ABY6GFL1</accession>
<dbReference type="PANTHER" id="PTHR43401">
    <property type="entry name" value="L-THREONINE 3-DEHYDROGENASE"/>
    <property type="match status" value="1"/>
</dbReference>
<proteinExistence type="inferred from homology"/>
<comment type="similarity">
    <text evidence="4">Belongs to the zinc-containing alcohol dehydrogenase family.</text>
</comment>
<name>A0ABY6GFL1_9BURK</name>
<dbReference type="SMART" id="SM00829">
    <property type="entry name" value="PKS_ER"/>
    <property type="match status" value="1"/>
</dbReference>
<evidence type="ECO:0000259" key="6">
    <source>
        <dbReference type="SMART" id="SM00829"/>
    </source>
</evidence>
<evidence type="ECO:0000256" key="4">
    <source>
        <dbReference type="RuleBase" id="RU361277"/>
    </source>
</evidence>
<dbReference type="InterPro" id="IPR013154">
    <property type="entry name" value="ADH-like_N"/>
</dbReference>
<keyword evidence="1 4" id="KW-0479">Metal-binding</keyword>
<gene>
    <name evidence="7" type="ORF">M9799_07820</name>
</gene>
<evidence type="ECO:0000256" key="2">
    <source>
        <dbReference type="ARBA" id="ARBA00022833"/>
    </source>
</evidence>
<dbReference type="InterPro" id="IPR036291">
    <property type="entry name" value="NAD(P)-bd_dom_sf"/>
</dbReference>
<dbReference type="InterPro" id="IPR020843">
    <property type="entry name" value="ER"/>
</dbReference>
<dbReference type="SUPFAM" id="SSF50129">
    <property type="entry name" value="GroES-like"/>
    <property type="match status" value="1"/>
</dbReference>
<dbReference type="SUPFAM" id="SSF51735">
    <property type="entry name" value="NAD(P)-binding Rossmann-fold domains"/>
    <property type="match status" value="1"/>
</dbReference>
<dbReference type="PANTHER" id="PTHR43401:SF2">
    <property type="entry name" value="L-THREONINE 3-DEHYDROGENASE"/>
    <property type="match status" value="1"/>
</dbReference>
<dbReference type="Gene3D" id="3.90.180.10">
    <property type="entry name" value="Medium-chain alcohol dehydrogenases, catalytic domain"/>
    <property type="match status" value="1"/>
</dbReference>
<dbReference type="InterPro" id="IPR013149">
    <property type="entry name" value="ADH-like_C"/>
</dbReference>
<evidence type="ECO:0000256" key="3">
    <source>
        <dbReference type="ARBA" id="ARBA00023002"/>
    </source>
</evidence>
<dbReference type="Pfam" id="PF00107">
    <property type="entry name" value="ADH_zinc_N"/>
    <property type="match status" value="1"/>
</dbReference>
<dbReference type="RefSeq" id="WP_263725814.1">
    <property type="nucleotide sequence ID" value="NZ_CP106881.1"/>
</dbReference>
<sequence>MLALRKTAPAPGLSLDEVPEPGRPGPGEVLIEVAAAGICGSDVHVYEWTGSYEFMRRRLPVILGHEFCGRIAAVGPDVPGLAQGDLVSAIPTIGCMKCAACAGGFAQRCESRRTIGLTSDGAFARFVRVPWLACIPLREGTDPVLGALMEPLCVGDNAAEVGAVTHGDTVLVLGPGTIGQAIARAAAWRGATTVVVAGLNDGARLQTARQIGATHTLDLAHTPDLASAFLAATGNRMADVVFEATGHPASISQGLSVLRKDGILVTAGIHAQPASIDLTALVRNRQQIRGAHASQRRGWEVMARRLYETPEAVRPFVSLVMGLDQAIEGFEQSKARGVSKVVLQPGLAMEAA</sequence>
<dbReference type="Gene3D" id="3.40.50.720">
    <property type="entry name" value="NAD(P)-binding Rossmann-like Domain"/>
    <property type="match status" value="1"/>
</dbReference>
<dbReference type="Pfam" id="PF08240">
    <property type="entry name" value="ADH_N"/>
    <property type="match status" value="1"/>
</dbReference>
<dbReference type="InterPro" id="IPR011032">
    <property type="entry name" value="GroES-like_sf"/>
</dbReference>
<feature type="domain" description="Enoyl reductase (ER)" evidence="6">
    <location>
        <begin position="12"/>
        <end position="343"/>
    </location>
</feature>
<evidence type="ECO:0000256" key="1">
    <source>
        <dbReference type="ARBA" id="ARBA00022723"/>
    </source>
</evidence>
<dbReference type="Proteomes" id="UP001162800">
    <property type="component" value="Chromosome"/>
</dbReference>
<keyword evidence="3" id="KW-0560">Oxidoreductase</keyword>